<protein>
    <submittedName>
        <fullName evidence="1">Uncharacterized protein</fullName>
    </submittedName>
</protein>
<gene>
    <name evidence="1" type="ORF">DSO57_1022916</name>
</gene>
<evidence type="ECO:0000313" key="1">
    <source>
        <dbReference type="EMBL" id="KAJ9072833.1"/>
    </source>
</evidence>
<name>A0ACC2TDU1_9FUNG</name>
<reference evidence="1" key="1">
    <citation type="submission" date="2022-04" db="EMBL/GenBank/DDBJ databases">
        <title>Genome of the entomopathogenic fungus Entomophthora muscae.</title>
        <authorList>
            <person name="Elya C."/>
            <person name="Lovett B.R."/>
            <person name="Lee E."/>
            <person name="Macias A.M."/>
            <person name="Hajek A.E."/>
            <person name="De Bivort B.L."/>
            <person name="Kasson M.T."/>
            <person name="De Fine Licht H.H."/>
            <person name="Stajich J.E."/>
        </authorList>
    </citation>
    <scope>NUCLEOTIDE SEQUENCE</scope>
    <source>
        <strain evidence="1">Berkeley</strain>
    </source>
</reference>
<organism evidence="1 2">
    <name type="scientific">Entomophthora muscae</name>
    <dbReference type="NCBI Taxonomy" id="34485"/>
    <lineage>
        <taxon>Eukaryota</taxon>
        <taxon>Fungi</taxon>
        <taxon>Fungi incertae sedis</taxon>
        <taxon>Zoopagomycota</taxon>
        <taxon>Entomophthoromycotina</taxon>
        <taxon>Entomophthoromycetes</taxon>
        <taxon>Entomophthorales</taxon>
        <taxon>Entomophthoraceae</taxon>
        <taxon>Entomophthora</taxon>
    </lineage>
</organism>
<accession>A0ACC2TDU1</accession>
<sequence length="431" mass="48232">MFIRCTRSTFLINIVPFQLLKSYRFNAIPFPIISFDEKSNFSTSIRNANWASKIPYVKKVIRRPGVKDEVMEEAEDEQEELSNRKKFMARLPKEPTLKKLDAVGIGRVKNAHVILKGERARTLYDEPFKFELPPLQFFAGAKGLESIPKPTLPEIAVVGRSNVGKSRMLNAILGSGYGAQIGASAAGAVVRHADRPGVTKQLNFFTCGRLFHLVDMPGYGFAYAKDEVKAQWASIIQTYLTSRSTLRLLYLLIDARHGIKHSDRLFMDMLTSHEIKFHVVLTKCDLVVRSILARRYDMVEEELQEKYPTAQSGLFPISSTNSIGISQLRNHMIHSVGCQPAIEKYQEKVASKLKPSGSSGRRVKSNLKPASSPRSAPGKPRTNLPKSNAESVRQSAAPDAAKGKKTVREKTGSVPKERFIPLEKLKENIYS</sequence>
<proteinExistence type="predicted"/>
<evidence type="ECO:0000313" key="2">
    <source>
        <dbReference type="Proteomes" id="UP001165960"/>
    </source>
</evidence>
<keyword evidence="2" id="KW-1185">Reference proteome</keyword>
<dbReference type="EMBL" id="QTSX02002957">
    <property type="protein sequence ID" value="KAJ9072833.1"/>
    <property type="molecule type" value="Genomic_DNA"/>
</dbReference>
<comment type="caution">
    <text evidence="1">The sequence shown here is derived from an EMBL/GenBank/DDBJ whole genome shotgun (WGS) entry which is preliminary data.</text>
</comment>
<dbReference type="Proteomes" id="UP001165960">
    <property type="component" value="Unassembled WGS sequence"/>
</dbReference>